<protein>
    <submittedName>
        <fullName evidence="2">Uncharacterized protein</fullName>
    </submittedName>
</protein>
<feature type="region of interest" description="Disordered" evidence="1">
    <location>
        <begin position="50"/>
        <end position="297"/>
    </location>
</feature>
<feature type="compositionally biased region" description="Pro residues" evidence="1">
    <location>
        <begin position="240"/>
        <end position="253"/>
    </location>
</feature>
<reference evidence="2 3" key="1">
    <citation type="submission" date="2016-01" db="EMBL/GenBank/DDBJ databases">
        <title>Genome sequence of Thermus parvatiensis, a thermophile isolated from a hot water spring.</title>
        <authorList>
            <person name="Tripathi C."/>
            <person name="Lal R."/>
        </authorList>
    </citation>
    <scope>NUCLEOTIDE SEQUENCE [LARGE SCALE GENOMIC DNA]</scope>
    <source>
        <strain evidence="2 3">RL</strain>
    </source>
</reference>
<feature type="compositionally biased region" description="Low complexity" evidence="1">
    <location>
        <begin position="171"/>
        <end position="239"/>
    </location>
</feature>
<dbReference type="AlphaFoldDB" id="A0A120HTF3"/>
<dbReference type="EMBL" id="CP014141">
    <property type="protein sequence ID" value="AMA76281.1"/>
    <property type="molecule type" value="Genomic_DNA"/>
</dbReference>
<organism evidence="2 3">
    <name type="scientific">Thermus parvatiensis</name>
    <dbReference type="NCBI Taxonomy" id="456163"/>
    <lineage>
        <taxon>Bacteria</taxon>
        <taxon>Thermotogati</taxon>
        <taxon>Deinococcota</taxon>
        <taxon>Deinococci</taxon>
        <taxon>Thermales</taxon>
        <taxon>Thermaceae</taxon>
        <taxon>Thermus</taxon>
    </lineage>
</organism>
<evidence type="ECO:0000313" key="2">
    <source>
        <dbReference type="EMBL" id="AMA76281.1"/>
    </source>
</evidence>
<feature type="compositionally biased region" description="Low complexity" evidence="1">
    <location>
        <begin position="277"/>
        <end position="290"/>
    </location>
</feature>
<accession>A0A120HTF3</accession>
<dbReference type="KEGG" id="tpar:AV541_07245"/>
<dbReference type="Proteomes" id="UP000061630">
    <property type="component" value="Chromosome"/>
</dbReference>
<sequence>MRWASGLERRAFLLALLVHGLLLLGVVRYKPALPLPSYTVRLAPVPVKTEAEEARPQAPKPPLETRSAEAPRPEIPPPRPAPREQATPQPRVNPTPPRGLERAPIPSGGEERLLPSPSPAPKAQAEALPAPSREEASLAQEAAPPQEAPALGREAGPAEPVARGTGDLEAARPAQEAFAAPAPEAQAPTAEEAGASSWGQAATPAPAEALAPTPSAPTPAKAEALALSSSGGGLAAEKAPPAPGTPNPLPLPAQAPGALPEGRMGPAREAALPPSRPAGELGREGLLPPGGVQGGRDRGRCAVVVDATPFPLDPNPNPQVLTPEGRRVWPPAAKVQGVPTEVVDRSGIALFFPQGAFDPGPYGRVLWIKALGTRTRTPESRFHDLVVVSAEDAARIQVAAESLCEMVFLYAKGGQP</sequence>
<gene>
    <name evidence="2" type="ORF">AV541_07245</name>
</gene>
<proteinExistence type="predicted"/>
<feature type="compositionally biased region" description="Low complexity" evidence="1">
    <location>
        <begin position="137"/>
        <end position="151"/>
    </location>
</feature>
<name>A0A120HTF3_9DEIN</name>
<evidence type="ECO:0000313" key="3">
    <source>
        <dbReference type="Proteomes" id="UP000061630"/>
    </source>
</evidence>
<evidence type="ECO:0000256" key="1">
    <source>
        <dbReference type="SAM" id="MobiDB-lite"/>
    </source>
</evidence>